<feature type="compositionally biased region" description="Basic and acidic residues" evidence="1">
    <location>
        <begin position="77"/>
        <end position="104"/>
    </location>
</feature>
<feature type="compositionally biased region" description="Acidic residues" evidence="1">
    <location>
        <begin position="236"/>
        <end position="562"/>
    </location>
</feature>
<reference evidence="2" key="2">
    <citation type="journal article" date="2021" name="Genome Biol. Evol.">
        <title>Developing a high-quality reference genome for a parasitic bivalve with doubly uniparental inheritance (Bivalvia: Unionida).</title>
        <authorList>
            <person name="Smith C.H."/>
        </authorList>
    </citation>
    <scope>NUCLEOTIDE SEQUENCE</scope>
    <source>
        <strain evidence="2">CHS0354</strain>
        <tissue evidence="2">Mantle</tissue>
    </source>
</reference>
<feature type="region of interest" description="Disordered" evidence="1">
    <location>
        <begin position="45"/>
        <end position="895"/>
    </location>
</feature>
<feature type="compositionally biased region" description="Low complexity" evidence="1">
    <location>
        <begin position="563"/>
        <end position="585"/>
    </location>
</feature>
<evidence type="ECO:0000313" key="3">
    <source>
        <dbReference type="Proteomes" id="UP001195483"/>
    </source>
</evidence>
<feature type="compositionally biased region" description="Low complexity" evidence="1">
    <location>
        <begin position="628"/>
        <end position="650"/>
    </location>
</feature>
<evidence type="ECO:0000256" key="1">
    <source>
        <dbReference type="SAM" id="MobiDB-lite"/>
    </source>
</evidence>
<feature type="compositionally biased region" description="Acidic residues" evidence="1">
    <location>
        <begin position="691"/>
        <end position="717"/>
    </location>
</feature>
<feature type="compositionally biased region" description="Low complexity" evidence="1">
    <location>
        <begin position="718"/>
        <end position="740"/>
    </location>
</feature>
<feature type="compositionally biased region" description="Acidic residues" evidence="1">
    <location>
        <begin position="886"/>
        <end position="895"/>
    </location>
</feature>
<feature type="region of interest" description="Disordered" evidence="1">
    <location>
        <begin position="1"/>
        <end position="27"/>
    </location>
</feature>
<protein>
    <submittedName>
        <fullName evidence="2">Uncharacterized protein</fullName>
    </submittedName>
</protein>
<feature type="compositionally biased region" description="Polar residues" evidence="1">
    <location>
        <begin position="189"/>
        <end position="198"/>
    </location>
</feature>
<gene>
    <name evidence="2" type="ORF">CHS0354_016665</name>
</gene>
<feature type="compositionally biased region" description="Low complexity" evidence="1">
    <location>
        <begin position="768"/>
        <end position="780"/>
    </location>
</feature>
<comment type="caution">
    <text evidence="2">The sequence shown here is derived from an EMBL/GenBank/DDBJ whole genome shotgun (WGS) entry which is preliminary data.</text>
</comment>
<reference evidence="2" key="1">
    <citation type="journal article" date="2021" name="Genome Biol. Evol.">
        <title>A High-Quality Reference Genome for a Parasitic Bivalve with Doubly Uniparental Inheritance (Bivalvia: Unionida).</title>
        <authorList>
            <person name="Smith C.H."/>
        </authorList>
    </citation>
    <scope>NUCLEOTIDE SEQUENCE</scope>
    <source>
        <strain evidence="2">CHS0354</strain>
    </source>
</reference>
<dbReference type="EMBL" id="JAEAOA010001024">
    <property type="protein sequence ID" value="KAK3610474.1"/>
    <property type="molecule type" value="Genomic_DNA"/>
</dbReference>
<feature type="compositionally biased region" description="Acidic residues" evidence="1">
    <location>
        <begin position="586"/>
        <end position="627"/>
    </location>
</feature>
<feature type="compositionally biased region" description="Acidic residues" evidence="1">
    <location>
        <begin position="741"/>
        <end position="767"/>
    </location>
</feature>
<feature type="compositionally biased region" description="Basic and acidic residues" evidence="1">
    <location>
        <begin position="48"/>
        <end position="62"/>
    </location>
</feature>
<sequence>MASDRNEDKEMHSHENAHKDSLKITSEKDDITDHEGILFAKKGFTDGTNKDVKKVEDEDNPKWPHKHCNRNLIRSGDASREQKKDIKEQPCQEDKEQMIKKDSSTLDSQRFMSVQNFNVDRITQKERESPERNAKGDTSEVCVGSQRTIGKHQDAASGTGRLGNDQQLQGNTDKDVEKSATASPDYVVNGTNRTGQEQKPQKTRDKDNVKKHTDSGSQKNMDAEYDAASKRPGDDANGDDANGDDANGDDDTGDDANGDDANGDDANGDDANGDDANGDDANGDDANGDDANEDDANGDDANGDDDTGDDANGDDATGDDANGDDANGDDTNGDEANGDDANGDDDTGDDTNGDDATGDDANGDDANGDDANGDDANGDDANVDDANGDEANGDDANGDEANGDDANGYDDTGDDANGDDATGDDANGDDANGDDANGDDTNGDDANEDDANGGDVNGDDDTGDDANGDDATGDDTNGDDANGDDANGDDANGDDANGDDANGDDANGDDANGDDVNGDDTNGDDANGDDANGDDANGDDANGDDANGDEANGDDANGDDANGDVANGDDANGDVANGDVANGDDANGDDANGDDANGDEANGDDANGDDANGDEANGDDANGDDANGDVANGDDANGDVANGDVANGDDANGDDSNGDDANGDEANGDDANGDDANGDVANGDVANGDDANGDDANGDEANGDDANGDESNGDDANGDVANGDDANGDVANGDVANGDDANGDDANGDEANGDDANGDDANGDDANGDVANGDVANGDDANGDDANGDDANGDEANGDDANGDDANGDEANGDDANGDDATGDDANGDDANGDDANGDEANGDDANGDDANGDEANGDDATGDDANGDEANGDDANGDGTNGDEANGDDANGDEATVESALEYDNDDLMKFAVILGGNHAIIAPQGEEALKWRFLFDCPHTQKEICKDPIMVGTILEYQKGASPLIHWKKSTGITFKKCVEELLQKHAKQVQIYHTVMPNEAVNIFLEAQELVELFQSKMVIAYKRETNLYICGKKEHMEKAIRHVNNAKDYALRSISKTETISLKDIPLQLIKRWMEVHMSPDNSNMQYEFREDQKCLHITGIERMIKQEKDKLLNLLGNITHTRCKSRLGVARFSVFKQSGVVKYIERILQEQKLVCIWETNKAECIIIVTAFDKETCKMACKVIDAACVIEGISLQMDAVTKILPSNSWKQELSSLCTKFDGKMMMLLDQDINILEYVCTPDIRAMVRHEVQGIVNNWDREKHLLIEKQVADKLQKEKQKLRKLEEYCNVIISVSRKIEKMGLLIVGKDINIQLALEKLEKEFNLILKPQPKPALSWSGLENCKYIYVPETNEAELIILKDECLLKRNKNNQAELKDMGVDTEIVEITPVFSLKVNQPVFWNLLHTLDSVLEPPPSLDSVLEPPPSLGSVLEPPPSLGIFSGGGLQVIMQRVPGTKYKVTQQWALGDITSDNDYVSVIGHQSAGTLRTGHKSLKLVYG</sequence>
<feature type="compositionally biased region" description="Low complexity" evidence="1">
    <location>
        <begin position="678"/>
        <end position="690"/>
    </location>
</feature>
<accession>A0AAE0TIB0</accession>
<feature type="compositionally biased region" description="Acidic residues" evidence="1">
    <location>
        <begin position="651"/>
        <end position="677"/>
    </location>
</feature>
<reference evidence="2" key="3">
    <citation type="submission" date="2023-05" db="EMBL/GenBank/DDBJ databases">
        <authorList>
            <person name="Smith C.H."/>
        </authorList>
    </citation>
    <scope>NUCLEOTIDE SEQUENCE</scope>
    <source>
        <strain evidence="2">CHS0354</strain>
        <tissue evidence="2">Mantle</tissue>
    </source>
</reference>
<organism evidence="2 3">
    <name type="scientific">Potamilus streckersoni</name>
    <dbReference type="NCBI Taxonomy" id="2493646"/>
    <lineage>
        <taxon>Eukaryota</taxon>
        <taxon>Metazoa</taxon>
        <taxon>Spiralia</taxon>
        <taxon>Lophotrochozoa</taxon>
        <taxon>Mollusca</taxon>
        <taxon>Bivalvia</taxon>
        <taxon>Autobranchia</taxon>
        <taxon>Heteroconchia</taxon>
        <taxon>Palaeoheterodonta</taxon>
        <taxon>Unionida</taxon>
        <taxon>Unionoidea</taxon>
        <taxon>Unionidae</taxon>
        <taxon>Ambleminae</taxon>
        <taxon>Lampsilini</taxon>
        <taxon>Potamilus</taxon>
    </lineage>
</organism>
<evidence type="ECO:0000313" key="2">
    <source>
        <dbReference type="EMBL" id="KAK3610474.1"/>
    </source>
</evidence>
<proteinExistence type="predicted"/>
<dbReference type="Proteomes" id="UP001195483">
    <property type="component" value="Unassembled WGS sequence"/>
</dbReference>
<keyword evidence="3" id="KW-1185">Reference proteome</keyword>
<feature type="compositionally biased region" description="Polar residues" evidence="1">
    <location>
        <begin position="105"/>
        <end position="118"/>
    </location>
</feature>
<name>A0AAE0TIB0_9BIVA</name>
<feature type="compositionally biased region" description="Basic and acidic residues" evidence="1">
    <location>
        <begin position="199"/>
        <end position="214"/>
    </location>
</feature>
<feature type="compositionally biased region" description="Basic and acidic residues" evidence="1">
    <location>
        <begin position="122"/>
        <end position="138"/>
    </location>
</feature>
<feature type="compositionally biased region" description="Acidic residues" evidence="1">
    <location>
        <begin position="781"/>
        <end position="877"/>
    </location>
</feature>